<evidence type="ECO:0000313" key="8">
    <source>
        <dbReference type="EMBL" id="MDC0828255.1"/>
    </source>
</evidence>
<gene>
    <name evidence="8" type="ORF">POG00_05955</name>
</gene>
<feature type="domain" description="Type II secretion system protein GspF" evidence="7">
    <location>
        <begin position="209"/>
        <end position="326"/>
    </location>
</feature>
<dbReference type="Proteomes" id="UP001220658">
    <property type="component" value="Unassembled WGS sequence"/>
</dbReference>
<dbReference type="Pfam" id="PF00482">
    <property type="entry name" value="T2SSF"/>
    <property type="match status" value="1"/>
</dbReference>
<keyword evidence="2" id="KW-1003">Cell membrane</keyword>
<keyword evidence="4 6" id="KW-1133">Transmembrane helix</keyword>
<comment type="caution">
    <text evidence="8">The sequence shown here is derived from an EMBL/GenBank/DDBJ whole genome shotgun (WGS) entry which is preliminary data.</text>
</comment>
<feature type="transmembrane region" description="Helical" evidence="6">
    <location>
        <begin position="115"/>
        <end position="137"/>
    </location>
</feature>
<feature type="transmembrane region" description="Helical" evidence="6">
    <location>
        <begin position="300"/>
        <end position="323"/>
    </location>
</feature>
<feature type="transmembrane region" description="Helical" evidence="6">
    <location>
        <begin position="157"/>
        <end position="178"/>
    </location>
</feature>
<organism evidence="8 9">
    <name type="scientific">Faecalitalea cylindroides</name>
    <dbReference type="NCBI Taxonomy" id="39483"/>
    <lineage>
        <taxon>Bacteria</taxon>
        <taxon>Bacillati</taxon>
        <taxon>Bacillota</taxon>
        <taxon>Erysipelotrichia</taxon>
        <taxon>Erysipelotrichales</taxon>
        <taxon>Erysipelotrichaceae</taxon>
        <taxon>Faecalitalea</taxon>
    </lineage>
</organism>
<dbReference type="InterPro" id="IPR003004">
    <property type="entry name" value="GspF/PilC"/>
</dbReference>
<accession>A0AAW6FS08</accession>
<dbReference type="GO" id="GO:0005886">
    <property type="term" value="C:plasma membrane"/>
    <property type="evidence" value="ECO:0007669"/>
    <property type="project" value="UniProtKB-SubCell"/>
</dbReference>
<reference evidence="8" key="1">
    <citation type="submission" date="2023-01" db="EMBL/GenBank/DDBJ databases">
        <title>Human gut microbiome strain richness.</title>
        <authorList>
            <person name="Chen-Liaw A."/>
        </authorList>
    </citation>
    <scope>NUCLEOTIDE SEQUENCE</scope>
    <source>
        <strain evidence="8">D55st1_G4_D55t1_190419</strain>
    </source>
</reference>
<protein>
    <recommendedName>
        <fullName evidence="7">Type II secretion system protein GspF domain-containing protein</fullName>
    </recommendedName>
</protein>
<dbReference type="AlphaFoldDB" id="A0AAW6FS08"/>
<keyword evidence="3 6" id="KW-0812">Transmembrane</keyword>
<evidence type="ECO:0000256" key="4">
    <source>
        <dbReference type="ARBA" id="ARBA00022989"/>
    </source>
</evidence>
<name>A0AAW6FS08_9FIRM</name>
<dbReference type="EMBL" id="JAQNCK010000013">
    <property type="protein sequence ID" value="MDC0828255.1"/>
    <property type="molecule type" value="Genomic_DNA"/>
</dbReference>
<evidence type="ECO:0000256" key="6">
    <source>
        <dbReference type="SAM" id="Phobius"/>
    </source>
</evidence>
<dbReference type="InterPro" id="IPR018076">
    <property type="entry name" value="T2SS_GspF_dom"/>
</dbReference>
<dbReference type="PRINTS" id="PR00812">
    <property type="entry name" value="BCTERIALGSPF"/>
</dbReference>
<sequence length="333" mass="38741">MRFKTLLNKDISLIRKPSSTLKISKDELVKMKLLLDQGLDTKTVIQLCFKEQDKIITRLKNGEVLIDILCDGQTLKLFKILHVLAKHMSFKQALTCAERIDNSSNTISYHFFKKIAYPIFIFCFAYFMILFFSRSIIPSMMVYSNGENSFLLLDLLEILFTLLFICMVVLLVLMFVYVKVPVFKEKIIPYLLKNKIYQLYVTIQFSIVLESLLASNLTSKSCFQILSEMNYFKEVHYFGSRIYLELLEGKRLETIINTIPFDKTFLVFFKIGMKSADLVTILKVYYEQAIKSFKTIVNKLIVTMQVFSYSCVGILVLVVYQIMLLPLNMLNTI</sequence>
<evidence type="ECO:0000256" key="3">
    <source>
        <dbReference type="ARBA" id="ARBA00022692"/>
    </source>
</evidence>
<evidence type="ECO:0000256" key="1">
    <source>
        <dbReference type="ARBA" id="ARBA00004651"/>
    </source>
</evidence>
<dbReference type="RefSeq" id="WP_143395360.1">
    <property type="nucleotide sequence ID" value="NZ_JADMUL010000018.1"/>
</dbReference>
<keyword evidence="5 6" id="KW-0472">Membrane</keyword>
<proteinExistence type="predicted"/>
<evidence type="ECO:0000256" key="2">
    <source>
        <dbReference type="ARBA" id="ARBA00022475"/>
    </source>
</evidence>
<evidence type="ECO:0000256" key="5">
    <source>
        <dbReference type="ARBA" id="ARBA00023136"/>
    </source>
</evidence>
<evidence type="ECO:0000313" key="9">
    <source>
        <dbReference type="Proteomes" id="UP001220658"/>
    </source>
</evidence>
<evidence type="ECO:0000259" key="7">
    <source>
        <dbReference type="Pfam" id="PF00482"/>
    </source>
</evidence>
<comment type="subcellular location">
    <subcellularLocation>
        <location evidence="1">Cell membrane</location>
        <topology evidence="1">Multi-pass membrane protein</topology>
    </subcellularLocation>
</comment>